<sequence length="287" mass="31703">MDVEMKATTKRRAEQRTDEVAEGSGSRPQRSRSWGPNLVVKVAPVPVPQNRDSSSTYNDSEPLSLEVEIAKVTREPRTIESLMTQVSALADHVARLIGMVEREVKRGDLLEKQLEEEKKRNSATGKEKSAVGEATFLDLYKAVRNNTQVEQKAIDRPRRTGDKTLTLYLKKSFDSTPVMESVLSAVGEVASTRLVVEQSIIELKGVDMGATAEEVADVVAKASGLPLTQEDVRMWARMDGSQVARIRISRRAAGAINGRKLTEIGLQRGLKLACNNIFGYKLPLQRS</sequence>
<feature type="region of interest" description="Disordered" evidence="1">
    <location>
        <begin position="1"/>
        <end position="38"/>
    </location>
</feature>
<evidence type="ECO:0000256" key="1">
    <source>
        <dbReference type="SAM" id="MobiDB-lite"/>
    </source>
</evidence>
<feature type="compositionally biased region" description="Basic and acidic residues" evidence="1">
    <location>
        <begin position="1"/>
        <end position="19"/>
    </location>
</feature>
<reference evidence="2" key="1">
    <citation type="submission" date="2022-08" db="UniProtKB">
        <authorList>
            <consortium name="EnsemblMetazoa"/>
        </authorList>
    </citation>
    <scope>IDENTIFICATION</scope>
    <source>
        <strain evidence="2">EBRO</strain>
    </source>
</reference>
<dbReference type="EnsemblMetazoa" id="AATE005981-RA">
    <property type="protein sequence ID" value="AATE005981-PA.1"/>
    <property type="gene ID" value="AATE005981"/>
</dbReference>
<proteinExistence type="predicted"/>
<protein>
    <submittedName>
        <fullName evidence="2">Uncharacterized protein</fullName>
    </submittedName>
</protein>
<accession>A0A182IUZ3</accession>
<organism evidence="2">
    <name type="scientific">Anopheles atroparvus</name>
    <name type="common">European mosquito</name>
    <dbReference type="NCBI Taxonomy" id="41427"/>
    <lineage>
        <taxon>Eukaryota</taxon>
        <taxon>Metazoa</taxon>
        <taxon>Ecdysozoa</taxon>
        <taxon>Arthropoda</taxon>
        <taxon>Hexapoda</taxon>
        <taxon>Insecta</taxon>
        <taxon>Pterygota</taxon>
        <taxon>Neoptera</taxon>
        <taxon>Endopterygota</taxon>
        <taxon>Diptera</taxon>
        <taxon>Nematocera</taxon>
        <taxon>Culicoidea</taxon>
        <taxon>Culicidae</taxon>
        <taxon>Anophelinae</taxon>
        <taxon>Anopheles</taxon>
    </lineage>
</organism>
<dbReference type="EMBL" id="AXCP01007096">
    <property type="status" value="NOT_ANNOTATED_CDS"/>
    <property type="molecule type" value="Genomic_DNA"/>
</dbReference>
<dbReference type="VEuPathDB" id="VectorBase:AATE005981"/>
<dbReference type="AlphaFoldDB" id="A0A182IUZ3"/>
<name>A0A182IUZ3_ANOAO</name>
<evidence type="ECO:0000313" key="2">
    <source>
        <dbReference type="EnsemblMetazoa" id="AATE005981-PA.1"/>
    </source>
</evidence>